<dbReference type="InterPro" id="IPR033714">
    <property type="entry name" value="tRNA_bind_bactPheRS"/>
</dbReference>
<feature type="binding site" evidence="15">
    <location>
        <position position="458"/>
    </location>
    <ligand>
        <name>Mg(2+)</name>
        <dbReference type="ChEBI" id="CHEBI:18420"/>
        <note>shared with alpha subunit</note>
    </ligand>
</feature>
<keyword evidence="12 15" id="KW-0648">Protein biosynthesis</keyword>
<evidence type="ECO:0000256" key="4">
    <source>
        <dbReference type="ARBA" id="ARBA00022490"/>
    </source>
</evidence>
<dbReference type="PANTHER" id="PTHR10947:SF0">
    <property type="entry name" value="PHENYLALANINE--TRNA LIGASE BETA SUBUNIT"/>
    <property type="match status" value="1"/>
</dbReference>
<dbReference type="GO" id="GO:0004826">
    <property type="term" value="F:phenylalanine-tRNA ligase activity"/>
    <property type="evidence" value="ECO:0007669"/>
    <property type="project" value="UniProtKB-EC"/>
</dbReference>
<evidence type="ECO:0000256" key="3">
    <source>
        <dbReference type="ARBA" id="ARBA00011209"/>
    </source>
</evidence>
<dbReference type="NCBIfam" id="TIGR00472">
    <property type="entry name" value="pheT_bact"/>
    <property type="match status" value="1"/>
</dbReference>
<feature type="binding site" evidence="15">
    <location>
        <position position="449"/>
    </location>
    <ligand>
        <name>Mg(2+)</name>
        <dbReference type="ChEBI" id="CHEBI:18420"/>
        <note>shared with alpha subunit</note>
    </ligand>
</feature>
<comment type="caution">
    <text evidence="20">The sequence shown here is derived from an EMBL/GenBank/DDBJ whole genome shotgun (WGS) entry which is preliminary data.</text>
</comment>
<evidence type="ECO:0000256" key="10">
    <source>
        <dbReference type="ARBA" id="ARBA00022842"/>
    </source>
</evidence>
<keyword evidence="4 15" id="KW-0963">Cytoplasm</keyword>
<dbReference type="Gene3D" id="2.40.50.140">
    <property type="entry name" value="Nucleic acid-binding proteins"/>
    <property type="match status" value="1"/>
</dbReference>
<evidence type="ECO:0000256" key="11">
    <source>
        <dbReference type="ARBA" id="ARBA00022884"/>
    </source>
</evidence>
<keyword evidence="10 15" id="KW-0460">Magnesium</keyword>
<dbReference type="SUPFAM" id="SSF56037">
    <property type="entry name" value="PheT/TilS domain"/>
    <property type="match status" value="1"/>
</dbReference>
<dbReference type="PROSITE" id="PS51483">
    <property type="entry name" value="B5"/>
    <property type="match status" value="1"/>
</dbReference>
<reference evidence="20 21" key="1">
    <citation type="submission" date="2020-11" db="EMBL/GenBank/DDBJ databases">
        <authorList>
            <person name="Peeters C."/>
        </authorList>
    </citation>
    <scope>NUCLEOTIDE SEQUENCE [LARGE SCALE GENOMIC DNA]</scope>
    <source>
        <strain evidence="20 21">LMG 8286</strain>
    </source>
</reference>
<comment type="similarity">
    <text evidence="2 15">Belongs to the phenylalanyl-tRNA synthetase beta subunit family. Type 1 subfamily.</text>
</comment>
<dbReference type="SUPFAM" id="SSF50249">
    <property type="entry name" value="Nucleic acid-binding proteins"/>
    <property type="match status" value="1"/>
</dbReference>
<evidence type="ECO:0000259" key="18">
    <source>
        <dbReference type="PROSITE" id="PS51447"/>
    </source>
</evidence>
<evidence type="ECO:0000256" key="8">
    <source>
        <dbReference type="ARBA" id="ARBA00022741"/>
    </source>
</evidence>
<dbReference type="Gene3D" id="3.30.930.10">
    <property type="entry name" value="Bira Bifunctional Protein, Domain 2"/>
    <property type="match status" value="1"/>
</dbReference>
<keyword evidence="13 15" id="KW-0030">Aminoacyl-tRNA synthetase</keyword>
<sequence length="779" mass="86742">MIISKHWLNEYIDLSAISGEEISKTLNSIGLEVDSYKEIKIPKTIVIGYVKSKQKHPDADKLNVCDVDVGSETLQIVCGAKNVESGQFVAVALVGTTMPNGLEIKKAKLRGVESCGMICSSTELGLVKINDGIMVLDDSIGELKLGKSLSEFEAFNDVIIEVDVTANRGDCQSINGIARDLCVAFDLNLKENSRYDEPENLPGIGRIVALKTDEGLKSSFLYKAVELKGQMSENLLTKLRLALIECEKTSPLERVLEYATYSTGVLFRAYDFAKLQSDERVSFEIKKGEFSQSIVSSNGKILSVAGIYQDDVAKIDDSSKLVIIEANYSEPDVVAESVALDKNMPRDEHLYRASRASRGSEPTLSYGMDYLFKRLCTFKELRLYAGASGTAIKKEQTMLSFSTADISRMVGQEITRAEILRILKKLGFEINFNQESETFNVKVPFFRHDILNTHDVCEEIVRIVGIDNIASKPLKFSEENRINDTYKSYKFALNLRRRAAGAGFFESVHYVFDNSQELLDLGFVPCKTQILNPINAELNMLRPTLANHLLSSCEKNIKNSKKSVKLFEYGEVFSENGKQSHRIGFVMSGLKSEPTLLSGAKPEDVDFISFVSAVQNAIGEFSLKPSDEISYLSPFEQARIIKDGIDVGYVGRVHISFENARDLPKTYLCEINFDSLKDECIKAKPYSKFPSILRDLSLIVPDGLCFAKISECIKSLNITQLKEFAPVDIYRSADLGSNASVGVKFVFQDIEKTLEDSEVAAFMDKILDALKRDLNIGLR</sequence>
<gene>
    <name evidence="15 20" type="primary">pheT</name>
    <name evidence="20" type="ORF">LMG8286_00951</name>
</gene>
<dbReference type="Pfam" id="PF01588">
    <property type="entry name" value="tRNA_bind"/>
    <property type="match status" value="1"/>
</dbReference>
<feature type="domain" description="B5" evidence="19">
    <location>
        <begin position="394"/>
        <end position="471"/>
    </location>
</feature>
<dbReference type="SUPFAM" id="SSF55681">
    <property type="entry name" value="Class II aaRS and biotin synthetases"/>
    <property type="match status" value="1"/>
</dbReference>
<dbReference type="EMBL" id="CAJHOE010000001">
    <property type="protein sequence ID" value="CAD7287361.1"/>
    <property type="molecule type" value="Genomic_DNA"/>
</dbReference>
<comment type="subcellular location">
    <subcellularLocation>
        <location evidence="1 15">Cytoplasm</location>
    </subcellularLocation>
</comment>
<dbReference type="InterPro" id="IPR004532">
    <property type="entry name" value="Phe-tRNA-ligase_IIc_bsu_bact"/>
</dbReference>
<evidence type="ECO:0000313" key="21">
    <source>
        <dbReference type="Proteomes" id="UP000789359"/>
    </source>
</evidence>
<evidence type="ECO:0000259" key="19">
    <source>
        <dbReference type="PROSITE" id="PS51483"/>
    </source>
</evidence>
<name>A0ABN7K489_9BACT</name>
<dbReference type="InterPro" id="IPR005147">
    <property type="entry name" value="tRNA_synthase_B5-dom"/>
</dbReference>
<dbReference type="CDD" id="cd02796">
    <property type="entry name" value="tRNA_bind_bactPheRS"/>
    <property type="match status" value="1"/>
</dbReference>
<dbReference type="Pfam" id="PF03147">
    <property type="entry name" value="FDX-ACB"/>
    <property type="match status" value="1"/>
</dbReference>
<dbReference type="PANTHER" id="PTHR10947">
    <property type="entry name" value="PHENYLALANYL-TRNA SYNTHETASE BETA CHAIN AND LEUCINE-RICH REPEAT-CONTAINING PROTEIN 47"/>
    <property type="match status" value="1"/>
</dbReference>
<feature type="domain" description="TRNA-binding" evidence="17">
    <location>
        <begin position="39"/>
        <end position="150"/>
    </location>
</feature>
<dbReference type="InterPro" id="IPR041616">
    <property type="entry name" value="PheRS_beta_core"/>
</dbReference>
<feature type="binding site" evidence="15">
    <location>
        <position position="459"/>
    </location>
    <ligand>
        <name>Mg(2+)</name>
        <dbReference type="ChEBI" id="CHEBI:18420"/>
        <note>shared with alpha subunit</note>
    </ligand>
</feature>
<dbReference type="EC" id="6.1.1.20" evidence="15"/>
<dbReference type="SMART" id="SM00896">
    <property type="entry name" value="FDX-ACB"/>
    <property type="match status" value="1"/>
</dbReference>
<evidence type="ECO:0000313" key="20">
    <source>
        <dbReference type="EMBL" id="CAD7287361.1"/>
    </source>
</evidence>
<evidence type="ECO:0000256" key="9">
    <source>
        <dbReference type="ARBA" id="ARBA00022840"/>
    </source>
</evidence>
<dbReference type="HAMAP" id="MF_00283">
    <property type="entry name" value="Phe_tRNA_synth_beta1"/>
    <property type="match status" value="1"/>
</dbReference>
<keyword evidence="9 15" id="KW-0067">ATP-binding</keyword>
<evidence type="ECO:0000256" key="15">
    <source>
        <dbReference type="HAMAP-Rule" id="MF_00283"/>
    </source>
</evidence>
<comment type="subunit">
    <text evidence="3 15">Tetramer of two alpha and two beta subunits.</text>
</comment>
<proteinExistence type="inferred from homology"/>
<protein>
    <recommendedName>
        <fullName evidence="15">Phenylalanine--tRNA ligase beta subunit</fullName>
        <ecNumber evidence="15">6.1.1.20</ecNumber>
    </recommendedName>
    <alternativeName>
        <fullName evidence="15">Phenylalanyl-tRNA synthetase beta subunit</fullName>
        <shortName evidence="15">PheRS</shortName>
    </alternativeName>
</protein>
<comment type="catalytic activity">
    <reaction evidence="14 15">
        <text>tRNA(Phe) + L-phenylalanine + ATP = L-phenylalanyl-tRNA(Phe) + AMP + diphosphate + H(+)</text>
        <dbReference type="Rhea" id="RHEA:19413"/>
        <dbReference type="Rhea" id="RHEA-COMP:9668"/>
        <dbReference type="Rhea" id="RHEA-COMP:9699"/>
        <dbReference type="ChEBI" id="CHEBI:15378"/>
        <dbReference type="ChEBI" id="CHEBI:30616"/>
        <dbReference type="ChEBI" id="CHEBI:33019"/>
        <dbReference type="ChEBI" id="CHEBI:58095"/>
        <dbReference type="ChEBI" id="CHEBI:78442"/>
        <dbReference type="ChEBI" id="CHEBI:78531"/>
        <dbReference type="ChEBI" id="CHEBI:456215"/>
        <dbReference type="EC" id="6.1.1.20"/>
    </reaction>
</comment>
<evidence type="ECO:0000256" key="2">
    <source>
        <dbReference type="ARBA" id="ARBA00008653"/>
    </source>
</evidence>
<evidence type="ECO:0000256" key="5">
    <source>
        <dbReference type="ARBA" id="ARBA00022555"/>
    </source>
</evidence>
<dbReference type="Gene3D" id="3.30.56.10">
    <property type="match status" value="2"/>
</dbReference>
<dbReference type="Pfam" id="PF17759">
    <property type="entry name" value="tRNA_synthFbeta"/>
    <property type="match status" value="1"/>
</dbReference>
<dbReference type="InterPro" id="IPR045060">
    <property type="entry name" value="Phe-tRNA-ligase_IIc_bsu"/>
</dbReference>
<accession>A0ABN7K489</accession>
<evidence type="ECO:0000256" key="12">
    <source>
        <dbReference type="ARBA" id="ARBA00022917"/>
    </source>
</evidence>
<keyword evidence="5 16" id="KW-0820">tRNA-binding</keyword>
<dbReference type="InterPro" id="IPR005121">
    <property type="entry name" value="Fdx_antiC-bd"/>
</dbReference>
<dbReference type="InterPro" id="IPR002547">
    <property type="entry name" value="tRNA-bd_dom"/>
</dbReference>
<evidence type="ECO:0000256" key="1">
    <source>
        <dbReference type="ARBA" id="ARBA00004496"/>
    </source>
</evidence>
<keyword evidence="6 15" id="KW-0436">Ligase</keyword>
<dbReference type="Pfam" id="PF03484">
    <property type="entry name" value="B5"/>
    <property type="match status" value="1"/>
</dbReference>
<feature type="binding site" evidence="15">
    <location>
        <position position="455"/>
    </location>
    <ligand>
        <name>Mg(2+)</name>
        <dbReference type="ChEBI" id="CHEBI:18420"/>
        <note>shared with alpha subunit</note>
    </ligand>
</feature>
<keyword evidence="11 16" id="KW-0694">RNA-binding</keyword>
<keyword evidence="8 15" id="KW-0547">Nucleotide-binding</keyword>
<dbReference type="PROSITE" id="PS51447">
    <property type="entry name" value="FDX_ACB"/>
    <property type="match status" value="1"/>
</dbReference>
<dbReference type="InterPro" id="IPR045864">
    <property type="entry name" value="aa-tRNA-synth_II/BPL/LPL"/>
</dbReference>
<dbReference type="Gene3D" id="3.30.70.380">
    <property type="entry name" value="Ferrodoxin-fold anticodon-binding domain"/>
    <property type="match status" value="1"/>
</dbReference>
<dbReference type="Proteomes" id="UP000789359">
    <property type="component" value="Unassembled WGS sequence"/>
</dbReference>
<evidence type="ECO:0000256" key="7">
    <source>
        <dbReference type="ARBA" id="ARBA00022723"/>
    </source>
</evidence>
<dbReference type="SMART" id="SM00874">
    <property type="entry name" value="B5"/>
    <property type="match status" value="1"/>
</dbReference>
<comment type="cofactor">
    <cofactor evidence="15">
        <name>Mg(2+)</name>
        <dbReference type="ChEBI" id="CHEBI:18420"/>
    </cofactor>
    <text evidence="15">Binds 2 magnesium ions per tetramer.</text>
</comment>
<keyword evidence="7 15" id="KW-0479">Metal-binding</keyword>
<keyword evidence="21" id="KW-1185">Reference proteome</keyword>
<evidence type="ECO:0000256" key="16">
    <source>
        <dbReference type="PROSITE-ProRule" id="PRU00209"/>
    </source>
</evidence>
<dbReference type="SUPFAM" id="SSF46955">
    <property type="entry name" value="Putative DNA-binding domain"/>
    <property type="match status" value="1"/>
</dbReference>
<organism evidence="20 21">
    <name type="scientific">Campylobacter suis</name>
    <dbReference type="NCBI Taxonomy" id="2790657"/>
    <lineage>
        <taxon>Bacteria</taxon>
        <taxon>Pseudomonadati</taxon>
        <taxon>Campylobacterota</taxon>
        <taxon>Epsilonproteobacteria</taxon>
        <taxon>Campylobacterales</taxon>
        <taxon>Campylobacteraceae</taxon>
        <taxon>Campylobacter</taxon>
    </lineage>
</organism>
<dbReference type="InterPro" id="IPR012340">
    <property type="entry name" value="NA-bd_OB-fold"/>
</dbReference>
<evidence type="ECO:0000256" key="13">
    <source>
        <dbReference type="ARBA" id="ARBA00023146"/>
    </source>
</evidence>
<dbReference type="PROSITE" id="PS50886">
    <property type="entry name" value="TRBD"/>
    <property type="match status" value="1"/>
</dbReference>
<dbReference type="NCBIfam" id="NF045760">
    <property type="entry name" value="YtpR"/>
    <property type="match status" value="1"/>
</dbReference>
<dbReference type="RefSeq" id="WP_230056693.1">
    <property type="nucleotide sequence ID" value="NZ_CAJHOE010000001.1"/>
</dbReference>
<dbReference type="InterPro" id="IPR036690">
    <property type="entry name" value="Fdx_antiC-bd_sf"/>
</dbReference>
<evidence type="ECO:0000259" key="17">
    <source>
        <dbReference type="PROSITE" id="PS50886"/>
    </source>
</evidence>
<feature type="domain" description="FDX-ACB" evidence="18">
    <location>
        <begin position="687"/>
        <end position="779"/>
    </location>
</feature>
<evidence type="ECO:0000256" key="6">
    <source>
        <dbReference type="ARBA" id="ARBA00022598"/>
    </source>
</evidence>
<dbReference type="InterPro" id="IPR009061">
    <property type="entry name" value="DNA-bd_dom_put_sf"/>
</dbReference>
<dbReference type="SUPFAM" id="SSF54991">
    <property type="entry name" value="Anticodon-binding domain of PheRS"/>
    <property type="match status" value="1"/>
</dbReference>
<evidence type="ECO:0000256" key="14">
    <source>
        <dbReference type="ARBA" id="ARBA00049255"/>
    </source>
</evidence>